<proteinExistence type="predicted"/>
<evidence type="ECO:0000256" key="1">
    <source>
        <dbReference type="ARBA" id="ARBA00004141"/>
    </source>
</evidence>
<evidence type="ECO:0000313" key="9">
    <source>
        <dbReference type="EMBL" id="MFC6836910.1"/>
    </source>
</evidence>
<evidence type="ECO:0000256" key="6">
    <source>
        <dbReference type="ARBA" id="ARBA00023136"/>
    </source>
</evidence>
<evidence type="ECO:0000256" key="4">
    <source>
        <dbReference type="ARBA" id="ARBA00022746"/>
    </source>
</evidence>
<sequence>MSGPTYAQFHFAFVLPAVAGLLAAATVTRSRTTRPTVWSIDRPYWSGVAIVTLLAVVYTTPWDNYLIARGVWGYGEGRTFVHLGFAPLGEYVFFVLQPILTALWLGQLTLRDGWPEADALGRTTHGRRTLDVGRLSLRYRGVGALAATGLGIAGAVCLRSPETLYLGAILAWGAPVLFIQWVVGLPQLLYQRRTAALGVAVPTLYLWVIDRVALATGIWHISPTYTTGVALVGLPLEEALFFLVTNLFVVQGLVLFRWVVDRWA</sequence>
<feature type="transmembrane region" description="Helical" evidence="8">
    <location>
        <begin position="6"/>
        <end position="24"/>
    </location>
</feature>
<reference evidence="9 10" key="1">
    <citation type="journal article" date="2019" name="Int. J. Syst. Evol. Microbiol.">
        <title>The Global Catalogue of Microorganisms (GCM) 10K type strain sequencing project: providing services to taxonomists for standard genome sequencing and annotation.</title>
        <authorList>
            <consortium name="The Broad Institute Genomics Platform"/>
            <consortium name="The Broad Institute Genome Sequencing Center for Infectious Disease"/>
            <person name="Wu L."/>
            <person name="Ma J."/>
        </authorList>
    </citation>
    <scope>NUCLEOTIDE SEQUENCE [LARGE SCALE GENOMIC DNA]</scope>
    <source>
        <strain evidence="9 10">PSRA2</strain>
    </source>
</reference>
<comment type="subcellular location">
    <subcellularLocation>
        <location evidence="1">Membrane</location>
        <topology evidence="1">Multi-pass membrane protein</topology>
    </subcellularLocation>
</comment>
<comment type="pathway">
    <text evidence="2">Carotenoid biosynthesis.</text>
</comment>
<name>A0ABD5U8M2_9EURY</name>
<protein>
    <submittedName>
        <fullName evidence="9">Lycopene cyclase domain-containing protein</fullName>
    </submittedName>
</protein>
<feature type="transmembrane region" description="Helical" evidence="8">
    <location>
        <begin position="80"/>
        <end position="105"/>
    </location>
</feature>
<keyword evidence="4" id="KW-0125">Carotenoid biosynthesis</keyword>
<evidence type="ECO:0000256" key="3">
    <source>
        <dbReference type="ARBA" id="ARBA00022692"/>
    </source>
</evidence>
<evidence type="ECO:0000256" key="2">
    <source>
        <dbReference type="ARBA" id="ARBA00004829"/>
    </source>
</evidence>
<dbReference type="AlphaFoldDB" id="A0ABD5U8M2"/>
<keyword evidence="10" id="KW-1185">Reference proteome</keyword>
<feature type="transmembrane region" description="Helical" evidence="8">
    <location>
        <begin position="195"/>
        <end position="219"/>
    </location>
</feature>
<feature type="transmembrane region" description="Helical" evidence="8">
    <location>
        <begin position="137"/>
        <end position="158"/>
    </location>
</feature>
<evidence type="ECO:0000256" key="5">
    <source>
        <dbReference type="ARBA" id="ARBA00022989"/>
    </source>
</evidence>
<dbReference type="NCBIfam" id="TIGR03462">
    <property type="entry name" value="CarR_dom_SF"/>
    <property type="match status" value="2"/>
</dbReference>
<organism evidence="9 10">
    <name type="scientific">Halomarina ordinaria</name>
    <dbReference type="NCBI Taxonomy" id="3033939"/>
    <lineage>
        <taxon>Archaea</taxon>
        <taxon>Methanobacteriati</taxon>
        <taxon>Methanobacteriota</taxon>
        <taxon>Stenosarchaea group</taxon>
        <taxon>Halobacteria</taxon>
        <taxon>Halobacteriales</taxon>
        <taxon>Natronomonadaceae</taxon>
        <taxon>Halomarina</taxon>
    </lineage>
</organism>
<dbReference type="Proteomes" id="UP001596406">
    <property type="component" value="Unassembled WGS sequence"/>
</dbReference>
<accession>A0ABD5U8M2</accession>
<feature type="transmembrane region" description="Helical" evidence="8">
    <location>
        <begin position="164"/>
        <end position="183"/>
    </location>
</feature>
<dbReference type="RefSeq" id="WP_304448584.1">
    <property type="nucleotide sequence ID" value="NZ_JARRAH010000001.1"/>
</dbReference>
<comment type="caution">
    <text evidence="9">The sequence shown here is derived from an EMBL/GenBank/DDBJ whole genome shotgun (WGS) entry which is preliminary data.</text>
</comment>
<keyword evidence="6 8" id="KW-0472">Membrane</keyword>
<evidence type="ECO:0000256" key="8">
    <source>
        <dbReference type="SAM" id="Phobius"/>
    </source>
</evidence>
<dbReference type="GO" id="GO:0045436">
    <property type="term" value="F:lycopene beta cyclase activity"/>
    <property type="evidence" value="ECO:0007669"/>
    <property type="project" value="UniProtKB-ARBA"/>
</dbReference>
<dbReference type="GO" id="GO:0016020">
    <property type="term" value="C:membrane"/>
    <property type="evidence" value="ECO:0007669"/>
    <property type="project" value="UniProtKB-SubCell"/>
</dbReference>
<keyword evidence="3 8" id="KW-0812">Transmembrane</keyword>
<gene>
    <name evidence="9" type="ORF">ACFQHK_10355</name>
</gene>
<dbReference type="EMBL" id="JBHSXM010000001">
    <property type="protein sequence ID" value="MFC6836910.1"/>
    <property type="molecule type" value="Genomic_DNA"/>
</dbReference>
<evidence type="ECO:0000256" key="7">
    <source>
        <dbReference type="ARBA" id="ARBA00023235"/>
    </source>
</evidence>
<feature type="transmembrane region" description="Helical" evidence="8">
    <location>
        <begin position="239"/>
        <end position="260"/>
    </location>
</feature>
<feature type="transmembrane region" description="Helical" evidence="8">
    <location>
        <begin position="44"/>
        <end position="60"/>
    </location>
</feature>
<keyword evidence="7" id="KW-0413">Isomerase</keyword>
<keyword evidence="5 8" id="KW-1133">Transmembrane helix</keyword>
<dbReference type="InterPro" id="IPR017825">
    <property type="entry name" value="Lycopene_cyclase_dom"/>
</dbReference>
<dbReference type="GO" id="GO:0016117">
    <property type="term" value="P:carotenoid biosynthetic process"/>
    <property type="evidence" value="ECO:0007669"/>
    <property type="project" value="UniProtKB-KW"/>
</dbReference>
<evidence type="ECO:0000313" key="10">
    <source>
        <dbReference type="Proteomes" id="UP001596406"/>
    </source>
</evidence>